<dbReference type="EMBL" id="FNFE01000011">
    <property type="protein sequence ID" value="SDL08498.1"/>
    <property type="molecule type" value="Genomic_DNA"/>
</dbReference>
<dbReference type="InterPro" id="IPR027417">
    <property type="entry name" value="P-loop_NTPase"/>
</dbReference>
<dbReference type="InterPro" id="IPR049945">
    <property type="entry name" value="AAA_22"/>
</dbReference>
<dbReference type="SUPFAM" id="SSF52540">
    <property type="entry name" value="P-loop containing nucleoside triphosphate hydrolases"/>
    <property type="match status" value="1"/>
</dbReference>
<dbReference type="CDD" id="cd18139">
    <property type="entry name" value="HLD_clamp_RarA"/>
    <property type="match status" value="1"/>
</dbReference>
<dbReference type="InterPro" id="IPR014277">
    <property type="entry name" value="Orc1/Cdc6_arc"/>
</dbReference>
<dbReference type="GO" id="GO:0005524">
    <property type="term" value="F:ATP binding"/>
    <property type="evidence" value="ECO:0007669"/>
    <property type="project" value="UniProtKB-KW"/>
</dbReference>
<keyword evidence="4" id="KW-0067">ATP-binding</keyword>
<gene>
    <name evidence="7" type="ORF">SAMN04515672_0121</name>
</gene>
<dbReference type="Gene3D" id="1.10.8.60">
    <property type="match status" value="1"/>
</dbReference>
<dbReference type="OrthoDB" id="270161at2157"/>
<dbReference type="NCBIfam" id="TIGR02928">
    <property type="entry name" value="orc1/cdc6 family replication initiation protein"/>
    <property type="match status" value="1"/>
</dbReference>
<keyword evidence="2" id="KW-0235">DNA replication</keyword>
<dbReference type="AlphaFoldDB" id="A0A1G9H673"/>
<proteinExistence type="inferred from homology"/>
<reference evidence="8" key="1">
    <citation type="submission" date="2016-10" db="EMBL/GenBank/DDBJ databases">
        <authorList>
            <person name="Varghese N."/>
            <person name="Submissions S."/>
        </authorList>
    </citation>
    <scope>NUCLEOTIDE SEQUENCE [LARGE SCALE GENOMIC DNA]</scope>
    <source>
        <strain evidence="8">B4,CECT 8067,JCM 17497</strain>
    </source>
</reference>
<dbReference type="Pfam" id="PF13401">
    <property type="entry name" value="AAA_22"/>
    <property type="match status" value="1"/>
</dbReference>
<organism evidence="7 8">
    <name type="scientific">Natronorubrum texcoconense</name>
    <dbReference type="NCBI Taxonomy" id="1095776"/>
    <lineage>
        <taxon>Archaea</taxon>
        <taxon>Methanobacteriati</taxon>
        <taxon>Methanobacteriota</taxon>
        <taxon>Stenosarchaea group</taxon>
        <taxon>Halobacteria</taxon>
        <taxon>Halobacteriales</taxon>
        <taxon>Natrialbaceae</taxon>
        <taxon>Natronorubrum</taxon>
    </lineage>
</organism>
<evidence type="ECO:0000256" key="4">
    <source>
        <dbReference type="ARBA" id="ARBA00022840"/>
    </source>
</evidence>
<evidence type="ECO:0000256" key="3">
    <source>
        <dbReference type="ARBA" id="ARBA00022741"/>
    </source>
</evidence>
<dbReference type="Pfam" id="PF22703">
    <property type="entry name" value="Cdc6_lid"/>
    <property type="match status" value="1"/>
</dbReference>
<feature type="domain" description="AAA+ ATPase" evidence="6">
    <location>
        <begin position="39"/>
        <end position="174"/>
    </location>
</feature>
<dbReference type="Proteomes" id="UP000198882">
    <property type="component" value="Unassembled WGS sequence"/>
</dbReference>
<evidence type="ECO:0000313" key="7">
    <source>
        <dbReference type="EMBL" id="SDL08498.1"/>
    </source>
</evidence>
<evidence type="ECO:0000256" key="5">
    <source>
        <dbReference type="SAM" id="MobiDB-lite"/>
    </source>
</evidence>
<feature type="region of interest" description="Disordered" evidence="5">
    <location>
        <begin position="317"/>
        <end position="353"/>
    </location>
</feature>
<dbReference type="PANTHER" id="PTHR10763:SF22">
    <property type="entry name" value="ORC1-TYPE DNA REPLICATION PROTEIN"/>
    <property type="match status" value="1"/>
</dbReference>
<dbReference type="InterPro" id="IPR055237">
    <property type="entry name" value="Cdc6_lid"/>
</dbReference>
<sequence>MIVEKTVLEADSQPQEILHRHDQISYLSDILEPVAAGDRVDGALIYGPTGTGKTATSRFLCDRLEQESEAVETAYVDCWGNSNRTAILHRILEGVGLSPSGLHRKTPTDELSQTLKRELESPLVVILDEADQIEDQAVLYELYENPQVTMLLIANDDEEFFARLEQRVDSRLVTVPRIHFRKYHDTELVSILDDRADAGLEPESVQRDELAVIADAAAGDARVAIGILRNAAEHARRDGASQIDSGIIESVTHATKREVRRKTISSLNSHQRVLLEILIENGTLGMGELYPRYCDRVAEPKGKRMVRNDLGKMSHYNLVDREGETRSREYSPDETLVDDHATEDVPVLGSVPK</sequence>
<name>A0A1G9H673_9EURY</name>
<dbReference type="SMART" id="SM00382">
    <property type="entry name" value="AAA"/>
    <property type="match status" value="1"/>
</dbReference>
<dbReference type="GO" id="GO:0006260">
    <property type="term" value="P:DNA replication"/>
    <property type="evidence" value="ECO:0007669"/>
    <property type="project" value="UniProtKB-KW"/>
</dbReference>
<evidence type="ECO:0000256" key="2">
    <source>
        <dbReference type="ARBA" id="ARBA00022705"/>
    </source>
</evidence>
<evidence type="ECO:0000256" key="1">
    <source>
        <dbReference type="ARBA" id="ARBA00006184"/>
    </source>
</evidence>
<dbReference type="PANTHER" id="PTHR10763">
    <property type="entry name" value="CELL DIVISION CONTROL PROTEIN 6-RELATED"/>
    <property type="match status" value="1"/>
</dbReference>
<keyword evidence="8" id="KW-1185">Reference proteome</keyword>
<comment type="similarity">
    <text evidence="1">Belongs to the CDC6/cdc18 family.</text>
</comment>
<dbReference type="Gene3D" id="3.40.50.300">
    <property type="entry name" value="P-loop containing nucleotide triphosphate hydrolases"/>
    <property type="match status" value="1"/>
</dbReference>
<dbReference type="InterPro" id="IPR003593">
    <property type="entry name" value="AAA+_ATPase"/>
</dbReference>
<dbReference type="RefSeq" id="WP_090312372.1">
    <property type="nucleotide sequence ID" value="NZ_FNFE01000011.1"/>
</dbReference>
<keyword evidence="3" id="KW-0547">Nucleotide-binding</keyword>
<dbReference type="GO" id="GO:0016887">
    <property type="term" value="F:ATP hydrolysis activity"/>
    <property type="evidence" value="ECO:0007669"/>
    <property type="project" value="InterPro"/>
</dbReference>
<evidence type="ECO:0000313" key="8">
    <source>
        <dbReference type="Proteomes" id="UP000198882"/>
    </source>
</evidence>
<feature type="compositionally biased region" description="Basic and acidic residues" evidence="5">
    <location>
        <begin position="317"/>
        <end position="343"/>
    </location>
</feature>
<dbReference type="InterPro" id="IPR050311">
    <property type="entry name" value="ORC1/CDC6"/>
</dbReference>
<protein>
    <submittedName>
        <fullName evidence="7">Orc1/cdc6 family replication initiation protein</fullName>
    </submittedName>
</protein>
<accession>A0A1G9H673</accession>
<dbReference type="STRING" id="1095776.SAMN04515672_0121"/>
<evidence type="ECO:0000259" key="6">
    <source>
        <dbReference type="SMART" id="SM00382"/>
    </source>
</evidence>